<evidence type="ECO:0000256" key="1">
    <source>
        <dbReference type="SAM" id="MobiDB-lite"/>
    </source>
</evidence>
<dbReference type="EMBL" id="JAJAGQ010000001">
    <property type="protein sequence ID" value="KAJ8573217.1"/>
    <property type="molecule type" value="Genomic_DNA"/>
</dbReference>
<reference evidence="3" key="1">
    <citation type="journal article" date="2023" name="Proc. Natl. Acad. Sci. U.S.A.">
        <title>Genomic and structural basis for evolution of tropane alkaloid biosynthesis.</title>
        <authorList>
            <person name="Wanga Y.-J."/>
            <person name="Taina T."/>
            <person name="Yua J.-Y."/>
            <person name="Lia J."/>
            <person name="Xua B."/>
            <person name="Chenc J."/>
            <person name="D'Auriad J.C."/>
            <person name="Huanga J.-P."/>
            <person name="Huanga S.-X."/>
        </authorList>
    </citation>
    <scope>NUCLEOTIDE SEQUENCE [LARGE SCALE GENOMIC DNA]</scope>
    <source>
        <strain evidence="3">cv. KIB-2019</strain>
    </source>
</reference>
<feature type="region of interest" description="Disordered" evidence="1">
    <location>
        <begin position="1"/>
        <end position="82"/>
    </location>
</feature>
<comment type="caution">
    <text evidence="2">The sequence shown here is derived from an EMBL/GenBank/DDBJ whole genome shotgun (WGS) entry which is preliminary data.</text>
</comment>
<organism evidence="2 3">
    <name type="scientific">Anisodus acutangulus</name>
    <dbReference type="NCBI Taxonomy" id="402998"/>
    <lineage>
        <taxon>Eukaryota</taxon>
        <taxon>Viridiplantae</taxon>
        <taxon>Streptophyta</taxon>
        <taxon>Embryophyta</taxon>
        <taxon>Tracheophyta</taxon>
        <taxon>Spermatophyta</taxon>
        <taxon>Magnoliopsida</taxon>
        <taxon>eudicotyledons</taxon>
        <taxon>Gunneridae</taxon>
        <taxon>Pentapetalae</taxon>
        <taxon>asterids</taxon>
        <taxon>lamiids</taxon>
        <taxon>Solanales</taxon>
        <taxon>Solanaceae</taxon>
        <taxon>Solanoideae</taxon>
        <taxon>Hyoscyameae</taxon>
        <taxon>Anisodus</taxon>
    </lineage>
</organism>
<name>A0A9Q1RTV9_9SOLA</name>
<gene>
    <name evidence="2" type="ORF">K7X08_009728</name>
</gene>
<proteinExistence type="predicted"/>
<sequence length="82" mass="8869">MNNLERSAELRRLSDEQSELSDIREIDGRGGLHDRHGNGDSGGFNANDDHGSDGPDHGKDSLRHKENSEKVNIGAQGGFTNA</sequence>
<keyword evidence="3" id="KW-1185">Reference proteome</keyword>
<evidence type="ECO:0000313" key="3">
    <source>
        <dbReference type="Proteomes" id="UP001152561"/>
    </source>
</evidence>
<evidence type="ECO:0000313" key="2">
    <source>
        <dbReference type="EMBL" id="KAJ8573217.1"/>
    </source>
</evidence>
<dbReference type="Proteomes" id="UP001152561">
    <property type="component" value="Unassembled WGS sequence"/>
</dbReference>
<feature type="compositionally biased region" description="Basic and acidic residues" evidence="1">
    <location>
        <begin position="1"/>
        <end position="38"/>
    </location>
</feature>
<accession>A0A9Q1RTV9</accession>
<protein>
    <submittedName>
        <fullName evidence="2">Uncharacterized protein</fullName>
    </submittedName>
</protein>
<feature type="compositionally biased region" description="Basic and acidic residues" evidence="1">
    <location>
        <begin position="47"/>
        <end position="69"/>
    </location>
</feature>
<dbReference type="AlphaFoldDB" id="A0A9Q1RTV9"/>